<protein>
    <submittedName>
        <fullName evidence="3">DUF302 domain-containing protein</fullName>
    </submittedName>
</protein>
<dbReference type="EMBL" id="CP033065">
    <property type="protein sequence ID" value="AYM86178.1"/>
    <property type="molecule type" value="Genomic_DNA"/>
</dbReference>
<feature type="chain" id="PRO_5042223223" evidence="1">
    <location>
        <begin position="21"/>
        <end position="150"/>
    </location>
</feature>
<dbReference type="SUPFAM" id="SSF103247">
    <property type="entry name" value="TT1751-like"/>
    <property type="match status" value="1"/>
</dbReference>
<accession>A0AAD0TXQ6</accession>
<name>A0AAD0TXQ6_9GAMM</name>
<dbReference type="AlphaFoldDB" id="A0AAD0TXQ6"/>
<dbReference type="InterPro" id="IPR035923">
    <property type="entry name" value="TT1751-like_sf"/>
</dbReference>
<dbReference type="Gene3D" id="3.30.310.70">
    <property type="entry name" value="TT1751-like domain"/>
    <property type="match status" value="1"/>
</dbReference>
<dbReference type="PANTHER" id="PTHR38342:SF2">
    <property type="entry name" value="INNER MEMBRANE OR EXPORTED"/>
    <property type="match status" value="1"/>
</dbReference>
<dbReference type="PANTHER" id="PTHR38342">
    <property type="entry name" value="SLR5037 PROTEIN"/>
    <property type="match status" value="1"/>
</dbReference>
<evidence type="ECO:0000313" key="4">
    <source>
        <dbReference type="Proteomes" id="UP000279995"/>
    </source>
</evidence>
<feature type="signal peptide" evidence="1">
    <location>
        <begin position="1"/>
        <end position="20"/>
    </location>
</feature>
<evidence type="ECO:0000313" key="3">
    <source>
        <dbReference type="EMBL" id="AYM86178.1"/>
    </source>
</evidence>
<dbReference type="Pfam" id="PF03625">
    <property type="entry name" value="DUF302"/>
    <property type="match status" value="1"/>
</dbReference>
<feature type="domain" description="DUF302" evidence="2">
    <location>
        <begin position="55"/>
        <end position="117"/>
    </location>
</feature>
<organism evidence="3 4">
    <name type="scientific">Pseudoalteromonas agarivorans</name>
    <dbReference type="NCBI Taxonomy" id="176102"/>
    <lineage>
        <taxon>Bacteria</taxon>
        <taxon>Pseudomonadati</taxon>
        <taxon>Pseudomonadota</taxon>
        <taxon>Gammaproteobacteria</taxon>
        <taxon>Alteromonadales</taxon>
        <taxon>Pseudoalteromonadaceae</taxon>
        <taxon>Pseudoalteromonas</taxon>
    </lineage>
</organism>
<sequence length="150" mass="16612">MLNRLFLGVILLSATAVASANDSLVRFQSNYSVQETANRFEKIASNKGITIFARVNHQKNAQNVDMELAPSEVIIFGNPKVGTPLMQCQQSVAIDLPQKVHISQDNNGQVWLTYNSPTYLQERHNIKGCEEVLNKIAVVLNKLSMATVAK</sequence>
<keyword evidence="1" id="KW-0732">Signal</keyword>
<dbReference type="InterPro" id="IPR005180">
    <property type="entry name" value="DUF302"/>
</dbReference>
<gene>
    <name evidence="3" type="ORF">D9T18_05370</name>
</gene>
<evidence type="ECO:0000259" key="2">
    <source>
        <dbReference type="Pfam" id="PF03625"/>
    </source>
</evidence>
<dbReference type="RefSeq" id="WP_121637212.1">
    <property type="nucleotide sequence ID" value="NZ_CP033065.1"/>
</dbReference>
<reference evidence="3 4" key="1">
    <citation type="submission" date="2018-10" db="EMBL/GenBank/DDBJ databases">
        <title>Complete Genome Sequence and Transcriptomic Profiles of a Marine Bacterium, Pseudoalteromonas agarivorans Hao 2018.</title>
        <authorList>
            <person name="Hao L."/>
        </authorList>
    </citation>
    <scope>NUCLEOTIDE SEQUENCE [LARGE SCALE GENOMIC DNA]</scope>
    <source>
        <strain evidence="3 4">Hao 2018</strain>
    </source>
</reference>
<proteinExistence type="predicted"/>
<dbReference type="CDD" id="cd14797">
    <property type="entry name" value="DUF302"/>
    <property type="match status" value="1"/>
</dbReference>
<evidence type="ECO:0000256" key="1">
    <source>
        <dbReference type="SAM" id="SignalP"/>
    </source>
</evidence>
<dbReference type="Proteomes" id="UP000279995">
    <property type="component" value="Chromosome I"/>
</dbReference>